<reference evidence="3" key="2">
    <citation type="submission" date="2013-12" db="EMBL/GenBank/DDBJ databases">
        <title>Evolution of pathogenesis and genome organization in the Tremellales.</title>
        <authorList>
            <person name="Cuomo C."/>
            <person name="Litvintseva A."/>
            <person name="Heitman J."/>
            <person name="Chen Y."/>
            <person name="Sun S."/>
            <person name="Springer D."/>
            <person name="Dromer F."/>
            <person name="Young S."/>
            <person name="Zeng Q."/>
            <person name="Chapman S."/>
            <person name="Gujja S."/>
            <person name="Saif S."/>
            <person name="Birren B."/>
        </authorList>
    </citation>
    <scope>NUCLEOTIDE SEQUENCE [LARGE SCALE GENOMIC DNA]</scope>
    <source>
        <strain evidence="3">BCC8398</strain>
    </source>
</reference>
<dbReference type="AlphaFoldDB" id="A0A1B9H1P2"/>
<sequence>MARPSRDTGAGVSSSGSGSGSGSTSSSIISSPFLNLKTIDSLLAVSASSPDDIQNRIRLLSAKVHLLVNNLNITFPPRSTSTSTSRLRLRSTSASASPSTSTSNGNGNGDGGGRGIHRDASREEEKATTYARIQVEKDKAVFEICEVRLELAKAYMTPTATISATTSSKSVINPSTRSIAAPSHADPRPLAPGHVHAPDYTSAEVELSLAEKDCRFIRKRNDTRASRSTTDTNAETNTNSSDVNFMVKDETQMSRCWSSTQPIGQDISAQRQLHEGAGKAHRNVYNEAGLAQIDNGSGSGTVSKNGDDTETEKWVEDVRRLQLEILHHLVKVEEGLGRPGRAERWNQAIARAARSR</sequence>
<feature type="compositionally biased region" description="Basic and acidic residues" evidence="1">
    <location>
        <begin position="116"/>
        <end position="127"/>
    </location>
</feature>
<feature type="compositionally biased region" description="Polar residues" evidence="1">
    <location>
        <begin position="294"/>
        <end position="304"/>
    </location>
</feature>
<dbReference type="EMBL" id="KI669493">
    <property type="protein sequence ID" value="OCF37192.1"/>
    <property type="molecule type" value="Genomic_DNA"/>
</dbReference>
<keyword evidence="3" id="KW-1185">Reference proteome</keyword>
<dbReference type="OrthoDB" id="2570597at2759"/>
<gene>
    <name evidence="2" type="ORF">I316_01099</name>
</gene>
<reference evidence="2 3" key="1">
    <citation type="submission" date="2013-07" db="EMBL/GenBank/DDBJ databases">
        <title>The Genome Sequence of Cryptococcus heveanensis BCC8398.</title>
        <authorList>
            <consortium name="The Broad Institute Genome Sequencing Platform"/>
            <person name="Cuomo C."/>
            <person name="Litvintseva A."/>
            <person name="Chen Y."/>
            <person name="Heitman J."/>
            <person name="Sun S."/>
            <person name="Springer D."/>
            <person name="Dromer F."/>
            <person name="Young S.K."/>
            <person name="Zeng Q."/>
            <person name="Gargeya S."/>
            <person name="Fitzgerald M."/>
            <person name="Abouelleil A."/>
            <person name="Alvarado L."/>
            <person name="Berlin A.M."/>
            <person name="Chapman S.B."/>
            <person name="Dewar J."/>
            <person name="Goldberg J."/>
            <person name="Griggs A."/>
            <person name="Gujja S."/>
            <person name="Hansen M."/>
            <person name="Howarth C."/>
            <person name="Imamovic A."/>
            <person name="Larimer J."/>
            <person name="McCowan C."/>
            <person name="Murphy C."/>
            <person name="Pearson M."/>
            <person name="Priest M."/>
            <person name="Roberts A."/>
            <person name="Saif S."/>
            <person name="Shea T."/>
            <person name="Sykes S."/>
            <person name="Wortman J."/>
            <person name="Nusbaum C."/>
            <person name="Birren B."/>
        </authorList>
    </citation>
    <scope>NUCLEOTIDE SEQUENCE [LARGE SCALE GENOMIC DNA]</scope>
    <source>
        <strain evidence="2 3">BCC8398</strain>
    </source>
</reference>
<accession>A0A1B9H1P2</accession>
<proteinExistence type="predicted"/>
<feature type="region of interest" description="Disordered" evidence="1">
    <location>
        <begin position="1"/>
        <end position="27"/>
    </location>
</feature>
<dbReference type="Proteomes" id="UP000092666">
    <property type="component" value="Unassembled WGS sequence"/>
</dbReference>
<evidence type="ECO:0000313" key="2">
    <source>
        <dbReference type="EMBL" id="OCF37192.1"/>
    </source>
</evidence>
<evidence type="ECO:0000256" key="1">
    <source>
        <dbReference type="SAM" id="MobiDB-lite"/>
    </source>
</evidence>
<feature type="compositionally biased region" description="Low complexity" evidence="1">
    <location>
        <begin position="77"/>
        <end position="105"/>
    </location>
</feature>
<protein>
    <submittedName>
        <fullName evidence="2">Uncharacterized protein</fullName>
    </submittedName>
</protein>
<evidence type="ECO:0000313" key="3">
    <source>
        <dbReference type="Proteomes" id="UP000092666"/>
    </source>
</evidence>
<name>A0A1B9H1P2_9TREE</name>
<feature type="region of interest" description="Disordered" evidence="1">
    <location>
        <begin position="177"/>
        <end position="197"/>
    </location>
</feature>
<feature type="region of interest" description="Disordered" evidence="1">
    <location>
        <begin position="75"/>
        <end position="128"/>
    </location>
</feature>
<feature type="region of interest" description="Disordered" evidence="1">
    <location>
        <begin position="292"/>
        <end position="311"/>
    </location>
</feature>
<organism evidence="2 3">
    <name type="scientific">Kwoniella heveanensis BCC8398</name>
    <dbReference type="NCBI Taxonomy" id="1296120"/>
    <lineage>
        <taxon>Eukaryota</taxon>
        <taxon>Fungi</taxon>
        <taxon>Dikarya</taxon>
        <taxon>Basidiomycota</taxon>
        <taxon>Agaricomycotina</taxon>
        <taxon>Tremellomycetes</taxon>
        <taxon>Tremellales</taxon>
        <taxon>Cryptococcaceae</taxon>
        <taxon>Kwoniella</taxon>
    </lineage>
</organism>